<gene>
    <name evidence="1" type="ORF">COT71_02475</name>
</gene>
<dbReference type="SUPFAM" id="SSF53756">
    <property type="entry name" value="UDP-Glycosyltransferase/glycogen phosphorylase"/>
    <property type="match status" value="1"/>
</dbReference>
<name>A0A2M6WZ74_9BACT</name>
<comment type="caution">
    <text evidence="1">The sequence shown here is derived from an EMBL/GenBank/DDBJ whole genome shotgun (WGS) entry which is preliminary data.</text>
</comment>
<protein>
    <recommendedName>
        <fullName evidence="3">Capsule biosynthesis protein</fullName>
    </recommendedName>
</protein>
<dbReference type="AlphaFoldDB" id="A0A2M6WZ74"/>
<reference evidence="2" key="1">
    <citation type="submission" date="2017-09" db="EMBL/GenBank/DDBJ databases">
        <title>Depth-based differentiation of microbial function through sediment-hosted aquifers and enrichment of novel symbionts in the deep terrestrial subsurface.</title>
        <authorList>
            <person name="Probst A.J."/>
            <person name="Ladd B."/>
            <person name="Jarett J.K."/>
            <person name="Geller-Mcgrath D.E."/>
            <person name="Sieber C.M.K."/>
            <person name="Emerson J.B."/>
            <person name="Anantharaman K."/>
            <person name="Thomas B.C."/>
            <person name="Malmstrom R."/>
            <person name="Stieglmeier M."/>
            <person name="Klingl A."/>
            <person name="Woyke T."/>
            <person name="Ryan C.M."/>
            <person name="Banfield J.F."/>
        </authorList>
    </citation>
    <scope>NUCLEOTIDE SEQUENCE [LARGE SCALE GENOMIC DNA]</scope>
</reference>
<sequence>MNIILLSQGSALTIYHRMLSRLRRELSLKSIGLFAADQHYFETYTRHHPELLAPDIKLLAEWDLLRKSEHTRINHTQLEMFDARFGNPHIWSTLIADRRIWLGANAKYTQDYTPRFTDRRMLQFVQHTVTEINRFIDEIQPDYILGFNMVTAVEYLFYLIAKQRRIPYGQLKNAKIENYVTLLPDPLAVSDWLKKEETVPTPALYRYAQTYLAAAQRKQSTYEGHIMLKPPGLDAIINTTVAHKFARAAIFEIIRRQRYSYDTQSGGLAPFWHYNVKKPLRAVRQQRYLTKQYISPTELPHTPYIFFPLHTEPEIATAVYAPYHQNQIEVIRNIAQSIPITWQVIVKDHPRSLGLRTTRYYRKLLDIPNVRLINPYIPSYDVIEHCRAVVTITGWVGFEAVVSQKPVVTLSECSFNALPDTMVVKNHCYRELPEDISRAMRGYSYDETALLRHISTILRLSYPINIYSEVLKKPGRHRTLSDTINTADLDGLATYLANHIRHTRPPLVHRT</sequence>
<dbReference type="EMBL" id="PEZP01000031">
    <property type="protein sequence ID" value="PIT98103.1"/>
    <property type="molecule type" value="Genomic_DNA"/>
</dbReference>
<proteinExistence type="predicted"/>
<evidence type="ECO:0000313" key="1">
    <source>
        <dbReference type="EMBL" id="PIT98103.1"/>
    </source>
</evidence>
<accession>A0A2M6WZ74</accession>
<organism evidence="1 2">
    <name type="scientific">Candidatus Andersenbacteria bacterium CG10_big_fil_rev_8_21_14_0_10_54_11</name>
    <dbReference type="NCBI Taxonomy" id="1974485"/>
    <lineage>
        <taxon>Bacteria</taxon>
        <taxon>Candidatus Anderseniibacteriota</taxon>
    </lineage>
</organism>
<dbReference type="InterPro" id="IPR007833">
    <property type="entry name" value="Capsule_polysaccharide_synth"/>
</dbReference>
<evidence type="ECO:0008006" key="3">
    <source>
        <dbReference type="Google" id="ProtNLM"/>
    </source>
</evidence>
<evidence type="ECO:0000313" key="2">
    <source>
        <dbReference type="Proteomes" id="UP000230731"/>
    </source>
</evidence>
<dbReference type="Proteomes" id="UP000230731">
    <property type="component" value="Unassembled WGS sequence"/>
</dbReference>
<dbReference type="GO" id="GO:0000271">
    <property type="term" value="P:polysaccharide biosynthetic process"/>
    <property type="evidence" value="ECO:0007669"/>
    <property type="project" value="InterPro"/>
</dbReference>
<dbReference type="Pfam" id="PF05159">
    <property type="entry name" value="Capsule_synth"/>
    <property type="match status" value="1"/>
</dbReference>
<dbReference type="Gene3D" id="3.40.50.2000">
    <property type="entry name" value="Glycogen Phosphorylase B"/>
    <property type="match status" value="1"/>
</dbReference>
<dbReference type="GO" id="GO:0015774">
    <property type="term" value="P:polysaccharide transport"/>
    <property type="evidence" value="ECO:0007669"/>
    <property type="project" value="InterPro"/>
</dbReference>